<organism evidence="2 3">
    <name type="scientific">Brevundimonas mediterranea</name>
    <dbReference type="NCBI Taxonomy" id="74329"/>
    <lineage>
        <taxon>Bacteria</taxon>
        <taxon>Pseudomonadati</taxon>
        <taxon>Pseudomonadota</taxon>
        <taxon>Alphaproteobacteria</taxon>
        <taxon>Caulobacterales</taxon>
        <taxon>Caulobacteraceae</taxon>
        <taxon>Brevundimonas</taxon>
    </lineage>
</organism>
<evidence type="ECO:0000313" key="2">
    <source>
        <dbReference type="EMBL" id="VDC48964.1"/>
    </source>
</evidence>
<comment type="caution">
    <text evidence="2">The sequence shown here is derived from an EMBL/GenBank/DDBJ whole genome shotgun (WGS) entry which is preliminary data.</text>
</comment>
<feature type="region of interest" description="Disordered" evidence="1">
    <location>
        <begin position="61"/>
        <end position="83"/>
    </location>
</feature>
<reference evidence="2 3" key="1">
    <citation type="submission" date="2018-11" db="EMBL/GenBank/DDBJ databases">
        <authorList>
            <person name="Peiro R."/>
            <person name="Begona"/>
            <person name="Cbmso G."/>
            <person name="Lopez M."/>
            <person name="Gonzalez S."/>
            <person name="Sacristan E."/>
            <person name="Castillo E."/>
        </authorList>
    </citation>
    <scope>NUCLEOTIDE SEQUENCE [LARGE SCALE GENOMIC DNA]</scope>
    <source>
        <strain evidence="2">Brev_genome</strain>
    </source>
</reference>
<dbReference type="RefSeq" id="WP_154727005.1">
    <property type="nucleotide sequence ID" value="NZ_UXHF01000130.1"/>
</dbReference>
<accession>A0A7Z9C5N4</accession>
<evidence type="ECO:0000256" key="1">
    <source>
        <dbReference type="SAM" id="MobiDB-lite"/>
    </source>
</evidence>
<keyword evidence="3" id="KW-1185">Reference proteome</keyword>
<evidence type="ECO:0000313" key="3">
    <source>
        <dbReference type="Proteomes" id="UP000289220"/>
    </source>
</evidence>
<feature type="compositionally biased region" description="Pro residues" evidence="1">
    <location>
        <begin position="66"/>
        <end position="75"/>
    </location>
</feature>
<gene>
    <name evidence="2" type="ORF">BREV_BREV_03393</name>
</gene>
<protein>
    <recommendedName>
        <fullName evidence="4">Terminase small subunit</fullName>
    </recommendedName>
</protein>
<dbReference type="AlphaFoldDB" id="A0A7Z9C5N4"/>
<sequence>MAHTGGMERRKYKIQPAEVWDKVRQDYLAGLGAEEVAAKYGVTAHALRARATRDGWSRYLHAPAEPVDPPPPPPSLFDVSSDDAAGGDPAVLAEAAAQASGRAMRAGRLLEARALAGLAATYRKLEARGETAHGAMTVENAPLQLVYDILMNPLAASDRLAIRPGAADTHLALKEAYWTQQQTLGQKNQEFRHAQLHRRAALDRRVAALEDQLKAAGMEPVAETESARRIRTGVDMVIDCCGKVMSAKDWDKTLDGL</sequence>
<dbReference type="EMBL" id="UXHF01000130">
    <property type="protein sequence ID" value="VDC48964.1"/>
    <property type="molecule type" value="Genomic_DNA"/>
</dbReference>
<evidence type="ECO:0008006" key="4">
    <source>
        <dbReference type="Google" id="ProtNLM"/>
    </source>
</evidence>
<proteinExistence type="predicted"/>
<dbReference type="Proteomes" id="UP000289220">
    <property type="component" value="Unassembled WGS sequence"/>
</dbReference>
<name>A0A7Z9C5N4_9CAUL</name>